<evidence type="ECO:0000313" key="2">
    <source>
        <dbReference type="EMBL" id="SNT67994.1"/>
    </source>
</evidence>
<evidence type="ECO:0000256" key="1">
    <source>
        <dbReference type="SAM" id="SignalP"/>
    </source>
</evidence>
<dbReference type="AlphaFoldDB" id="A0A239PLM9"/>
<dbReference type="OrthoDB" id="8479681at2"/>
<protein>
    <recommendedName>
        <fullName evidence="4">DUF3576 domain-containing protein</fullName>
    </recommendedName>
</protein>
<dbReference type="EMBL" id="FZQA01000001">
    <property type="protein sequence ID" value="SNT67994.1"/>
    <property type="molecule type" value="Genomic_DNA"/>
</dbReference>
<dbReference type="Proteomes" id="UP000198346">
    <property type="component" value="Unassembled WGS sequence"/>
</dbReference>
<evidence type="ECO:0008006" key="4">
    <source>
        <dbReference type="Google" id="ProtNLM"/>
    </source>
</evidence>
<feature type="signal peptide" evidence="1">
    <location>
        <begin position="1"/>
        <end position="22"/>
    </location>
</feature>
<keyword evidence="1" id="KW-0732">Signal</keyword>
<gene>
    <name evidence="2" type="ORF">SAMN06297382_0490</name>
</gene>
<dbReference type="PROSITE" id="PS51257">
    <property type="entry name" value="PROKAR_LIPOPROTEIN"/>
    <property type="match status" value="1"/>
</dbReference>
<keyword evidence="3" id="KW-1185">Reference proteome</keyword>
<evidence type="ECO:0000313" key="3">
    <source>
        <dbReference type="Proteomes" id="UP000198346"/>
    </source>
</evidence>
<name>A0A239PLM9_9PROT</name>
<proteinExistence type="predicted"/>
<feature type="chain" id="PRO_5012692583" description="DUF3576 domain-containing protein" evidence="1">
    <location>
        <begin position="23"/>
        <end position="157"/>
    </location>
</feature>
<dbReference type="Pfam" id="PF12100">
    <property type="entry name" value="DUF3576"/>
    <property type="match status" value="1"/>
</dbReference>
<sequence>MTSEKIRFFKVVLLASAAAALAACGGSGNKRAARDAGLPAYVFGEKGGQATTVNRYLWAASLETLDFLPIRSADPIAGLIITDWYQNPEAPDEQFKITVYILDTALRADALRVSVFRQERDVDGSWRDAAINPATSREIENAILTRARQLRLNQVDD</sequence>
<dbReference type="RefSeq" id="WP_089410983.1">
    <property type="nucleotide sequence ID" value="NZ_FZQA01000001.1"/>
</dbReference>
<accession>A0A239PLM9</accession>
<reference evidence="2 3" key="1">
    <citation type="submission" date="2017-07" db="EMBL/GenBank/DDBJ databases">
        <authorList>
            <person name="Sun Z.S."/>
            <person name="Albrecht U."/>
            <person name="Echele G."/>
            <person name="Lee C.C."/>
        </authorList>
    </citation>
    <scope>NUCLEOTIDE SEQUENCE [LARGE SCALE GENOMIC DNA]</scope>
    <source>
        <strain evidence="2 3">CGMCC 1.12710</strain>
    </source>
</reference>
<dbReference type="InterPro" id="IPR021959">
    <property type="entry name" value="DUF3576"/>
</dbReference>
<organism evidence="2 3">
    <name type="scientific">Amphiplicatus metriothermophilus</name>
    <dbReference type="NCBI Taxonomy" id="1519374"/>
    <lineage>
        <taxon>Bacteria</taxon>
        <taxon>Pseudomonadati</taxon>
        <taxon>Pseudomonadota</taxon>
        <taxon>Alphaproteobacteria</taxon>
        <taxon>Parvularculales</taxon>
        <taxon>Parvularculaceae</taxon>
        <taxon>Amphiplicatus</taxon>
    </lineage>
</organism>